<comment type="caution">
    <text evidence="1">The sequence shown here is derived from an EMBL/GenBank/DDBJ whole genome shotgun (WGS) entry which is preliminary data.</text>
</comment>
<name>A0A5S5CXG2_9ACTN</name>
<accession>A0A5S5CXG2</accession>
<reference evidence="1 2" key="1">
    <citation type="submission" date="2019-07" db="EMBL/GenBank/DDBJ databases">
        <title>Genomic Encyclopedia of Archaeal and Bacterial Type Strains, Phase II (KMG-II): from individual species to whole genera.</title>
        <authorList>
            <person name="Goeker M."/>
        </authorList>
    </citation>
    <scope>NUCLEOTIDE SEQUENCE [LARGE SCALE GENOMIC DNA]</scope>
    <source>
        <strain evidence="1 2">DSM 46842</strain>
    </source>
</reference>
<dbReference type="EMBL" id="VNHW01000004">
    <property type="protein sequence ID" value="TYP88403.1"/>
    <property type="molecule type" value="Genomic_DNA"/>
</dbReference>
<sequence>MQVHAPGGAAVTGGGARTGAAVPEVTAATSLRRMSWHWRLEDPAGSALDPASVGVEVPEEDNQGDAESWLGENWRELLDRGVAAVTLLEGERKVYGPMGLDET</sequence>
<evidence type="ECO:0000313" key="2">
    <source>
        <dbReference type="Proteomes" id="UP000322499"/>
    </source>
</evidence>
<evidence type="ECO:0000313" key="1">
    <source>
        <dbReference type="EMBL" id="TYP88403.1"/>
    </source>
</evidence>
<protein>
    <submittedName>
        <fullName evidence="1">Uncharacterized protein</fullName>
    </submittedName>
</protein>
<dbReference type="Proteomes" id="UP000322499">
    <property type="component" value="Unassembled WGS sequence"/>
</dbReference>
<proteinExistence type="predicted"/>
<organism evidence="1 2">
    <name type="scientific">Blastococcus xanthinilyticus</name>
    <dbReference type="NCBI Taxonomy" id="1564164"/>
    <lineage>
        <taxon>Bacteria</taxon>
        <taxon>Bacillati</taxon>
        <taxon>Actinomycetota</taxon>
        <taxon>Actinomycetes</taxon>
        <taxon>Geodermatophilales</taxon>
        <taxon>Geodermatophilaceae</taxon>
        <taxon>Blastococcus</taxon>
    </lineage>
</organism>
<dbReference type="AlphaFoldDB" id="A0A5S5CXG2"/>
<gene>
    <name evidence="1" type="ORF">BD833_104107</name>
</gene>
<keyword evidence="2" id="KW-1185">Reference proteome</keyword>